<evidence type="ECO:0000313" key="3">
    <source>
        <dbReference type="Proteomes" id="UP001501671"/>
    </source>
</evidence>
<evidence type="ECO:0008006" key="4">
    <source>
        <dbReference type="Google" id="ProtNLM"/>
    </source>
</evidence>
<proteinExistence type="predicted"/>
<keyword evidence="3" id="KW-1185">Reference proteome</keyword>
<evidence type="ECO:0000313" key="2">
    <source>
        <dbReference type="EMBL" id="GAA4322768.1"/>
    </source>
</evidence>
<gene>
    <name evidence="2" type="ORF">GCM10023144_03050</name>
</gene>
<dbReference type="Proteomes" id="UP001501671">
    <property type="component" value="Unassembled WGS sequence"/>
</dbReference>
<sequence>MKRFLLPLCAAAALSGCVVAPVGPGPVVYRPAVVAPARVYVPPVVVRPGYGYHCGRRGCW</sequence>
<feature type="chain" id="PRO_5047043937" description="Lipoprotein" evidence="1">
    <location>
        <begin position="21"/>
        <end position="60"/>
    </location>
</feature>
<evidence type="ECO:0000256" key="1">
    <source>
        <dbReference type="SAM" id="SignalP"/>
    </source>
</evidence>
<organism evidence="2 3">
    <name type="scientific">Pigmentiphaga soli</name>
    <dbReference type="NCBI Taxonomy" id="1007095"/>
    <lineage>
        <taxon>Bacteria</taxon>
        <taxon>Pseudomonadati</taxon>
        <taxon>Pseudomonadota</taxon>
        <taxon>Betaproteobacteria</taxon>
        <taxon>Burkholderiales</taxon>
        <taxon>Alcaligenaceae</taxon>
        <taxon>Pigmentiphaga</taxon>
    </lineage>
</organism>
<reference evidence="3" key="1">
    <citation type="journal article" date="2019" name="Int. J. Syst. Evol. Microbiol.">
        <title>The Global Catalogue of Microorganisms (GCM) 10K type strain sequencing project: providing services to taxonomists for standard genome sequencing and annotation.</title>
        <authorList>
            <consortium name="The Broad Institute Genomics Platform"/>
            <consortium name="The Broad Institute Genome Sequencing Center for Infectious Disease"/>
            <person name="Wu L."/>
            <person name="Ma J."/>
        </authorList>
    </citation>
    <scope>NUCLEOTIDE SEQUENCE [LARGE SCALE GENOMIC DNA]</scope>
    <source>
        <strain evidence="3">JCM 17666</strain>
    </source>
</reference>
<feature type="signal peptide" evidence="1">
    <location>
        <begin position="1"/>
        <end position="20"/>
    </location>
</feature>
<name>A0ABP8GE97_9BURK</name>
<dbReference type="RefSeq" id="WP_345245601.1">
    <property type="nucleotide sequence ID" value="NZ_BAABFO010000001.1"/>
</dbReference>
<keyword evidence="1" id="KW-0732">Signal</keyword>
<dbReference type="PROSITE" id="PS51257">
    <property type="entry name" value="PROKAR_LIPOPROTEIN"/>
    <property type="match status" value="1"/>
</dbReference>
<dbReference type="EMBL" id="BAABFO010000001">
    <property type="protein sequence ID" value="GAA4322768.1"/>
    <property type="molecule type" value="Genomic_DNA"/>
</dbReference>
<comment type="caution">
    <text evidence="2">The sequence shown here is derived from an EMBL/GenBank/DDBJ whole genome shotgun (WGS) entry which is preliminary data.</text>
</comment>
<accession>A0ABP8GE97</accession>
<protein>
    <recommendedName>
        <fullName evidence="4">Lipoprotein</fullName>
    </recommendedName>
</protein>